<accession>A0A226D5F9</accession>
<protein>
    <submittedName>
        <fullName evidence="2">Putative diacylglycerol O-acyltransferase tgs1</fullName>
    </submittedName>
</protein>
<organism evidence="2 3">
    <name type="scientific">Folsomia candida</name>
    <name type="common">Springtail</name>
    <dbReference type="NCBI Taxonomy" id="158441"/>
    <lineage>
        <taxon>Eukaryota</taxon>
        <taxon>Metazoa</taxon>
        <taxon>Ecdysozoa</taxon>
        <taxon>Arthropoda</taxon>
        <taxon>Hexapoda</taxon>
        <taxon>Collembola</taxon>
        <taxon>Entomobryomorpha</taxon>
        <taxon>Isotomoidea</taxon>
        <taxon>Isotomidae</taxon>
        <taxon>Proisotominae</taxon>
        <taxon>Folsomia</taxon>
    </lineage>
</organism>
<evidence type="ECO:0000256" key="1">
    <source>
        <dbReference type="SAM" id="Phobius"/>
    </source>
</evidence>
<keyword evidence="2" id="KW-0012">Acyltransferase</keyword>
<dbReference type="AlphaFoldDB" id="A0A226D5F9"/>
<dbReference type="GO" id="GO:0019432">
    <property type="term" value="P:triglyceride biosynthetic process"/>
    <property type="evidence" value="ECO:0007669"/>
    <property type="project" value="TreeGrafter"/>
</dbReference>
<dbReference type="EMBL" id="LNIX01000035">
    <property type="protein sequence ID" value="OXA40078.1"/>
    <property type="molecule type" value="Genomic_DNA"/>
</dbReference>
<dbReference type="GO" id="GO:0008374">
    <property type="term" value="F:O-acyltransferase activity"/>
    <property type="evidence" value="ECO:0007669"/>
    <property type="project" value="InterPro"/>
</dbReference>
<dbReference type="PANTHER" id="PTHR31650:SF1">
    <property type="entry name" value="WAX ESTER SYNTHASE_DIACYLGLYCEROL ACYLTRANSFERASE 4-RELATED"/>
    <property type="match status" value="1"/>
</dbReference>
<proteinExistence type="predicted"/>
<reference evidence="2 3" key="1">
    <citation type="submission" date="2015-12" db="EMBL/GenBank/DDBJ databases">
        <title>The genome of Folsomia candida.</title>
        <authorList>
            <person name="Faddeeva A."/>
            <person name="Derks M.F."/>
            <person name="Anvar Y."/>
            <person name="Smit S."/>
            <person name="Van Straalen N."/>
            <person name="Roelofs D."/>
        </authorList>
    </citation>
    <scope>NUCLEOTIDE SEQUENCE [LARGE SCALE GENOMIC DNA]</scope>
    <source>
        <strain evidence="2 3">VU population</strain>
        <tissue evidence="2">Whole body</tissue>
    </source>
</reference>
<keyword evidence="1" id="KW-1133">Transmembrane helix</keyword>
<comment type="caution">
    <text evidence="2">The sequence shown here is derived from an EMBL/GenBank/DDBJ whole genome shotgun (WGS) entry which is preliminary data.</text>
</comment>
<keyword evidence="2" id="KW-0808">Transferase</keyword>
<dbReference type="OrthoDB" id="619536at2759"/>
<feature type="transmembrane region" description="Helical" evidence="1">
    <location>
        <begin position="15"/>
        <end position="44"/>
    </location>
</feature>
<keyword evidence="1" id="KW-0812">Transmembrane</keyword>
<sequence length="505" mass="56868">MDNLTLLGFFLNGLYIIFAKLFIISVTLTVIILSLPVIGVFSVLRQIVALLGKLLIGLEIVPLFDSHMAAEDIYGIEALSMTVSLVGNAPVIDKSDIIDKVRDNLLEKRDKSGNLQFPELKCALRPYLGYLFWEPVKRFDLERHVLLYEGTGLPLPDWSDPDAMRKITSQTLRSRCWRKGAPLWEIIILNNVPRSHLPRNSCNGSIFIWRFHHVLMDGYGTFKVLMQLFGKFDKVKDSVVPTTLSIYDGQITWDKFQSICTAPFKITEVCLPIVRCPIALPAIFKSNGNKILSHASLTVPLDDIKAIRKKHNVDLASILIAIIAGGIRQFLVKYEQKIPNRLGIMCPMPMPNHPDKLTNYVCGGVFPIPLREQNNVKRLKEISAINPVLRDKSVVPLTHFVGKLAGVFPQFLWIAYKTMFPLPPLYFSNLVGPAKPLVLDEMIILDIKVGINLPMNGPRGFCFAFLTYDGLATLAVSAYNEYLESNEHADELLKYCREEMTDLGL</sequence>
<gene>
    <name evidence="2" type="ORF">Fcan01_25189</name>
</gene>
<dbReference type="Proteomes" id="UP000198287">
    <property type="component" value="Unassembled WGS sequence"/>
</dbReference>
<dbReference type="PANTHER" id="PTHR31650">
    <property type="entry name" value="O-ACYLTRANSFERASE (WSD1-LIKE) FAMILY PROTEIN"/>
    <property type="match status" value="1"/>
</dbReference>
<keyword evidence="1" id="KW-0472">Membrane</keyword>
<dbReference type="GO" id="GO:0005886">
    <property type="term" value="C:plasma membrane"/>
    <property type="evidence" value="ECO:0007669"/>
    <property type="project" value="TreeGrafter"/>
</dbReference>
<dbReference type="InterPro" id="IPR045034">
    <property type="entry name" value="O-acyltransferase_WSD1-like"/>
</dbReference>
<evidence type="ECO:0000313" key="3">
    <source>
        <dbReference type="Proteomes" id="UP000198287"/>
    </source>
</evidence>
<evidence type="ECO:0000313" key="2">
    <source>
        <dbReference type="EMBL" id="OXA40078.1"/>
    </source>
</evidence>
<name>A0A226D5F9_FOLCA</name>
<keyword evidence="3" id="KW-1185">Reference proteome</keyword>